<proteinExistence type="predicted"/>
<reference evidence="2" key="1">
    <citation type="journal article" date="2019" name="Int. J. Syst. Evol. Microbiol.">
        <title>The Global Catalogue of Microorganisms (GCM) 10K type strain sequencing project: providing services to taxonomists for standard genome sequencing and annotation.</title>
        <authorList>
            <consortium name="The Broad Institute Genomics Platform"/>
            <consortium name="The Broad Institute Genome Sequencing Center for Infectious Disease"/>
            <person name="Wu L."/>
            <person name="Ma J."/>
        </authorList>
    </citation>
    <scope>NUCLEOTIDE SEQUENCE [LARGE SCALE GENOMIC DNA]</scope>
    <source>
        <strain evidence="2">IBRC-M 10703</strain>
    </source>
</reference>
<evidence type="ECO:0000313" key="2">
    <source>
        <dbReference type="Proteomes" id="UP001595772"/>
    </source>
</evidence>
<dbReference type="NCBIfam" id="TIGR04088">
    <property type="entry name" value="cognate_SipW"/>
    <property type="match status" value="1"/>
</dbReference>
<protein>
    <submittedName>
        <fullName evidence="1">TasA family protein</fullName>
    </submittedName>
</protein>
<gene>
    <name evidence="1" type="ORF">ACFOUV_08715</name>
</gene>
<organism evidence="1 2">
    <name type="scientific">Oceanobacillus longus</name>
    <dbReference type="NCBI Taxonomy" id="930120"/>
    <lineage>
        <taxon>Bacteria</taxon>
        <taxon>Bacillati</taxon>
        <taxon>Bacillota</taxon>
        <taxon>Bacilli</taxon>
        <taxon>Bacillales</taxon>
        <taxon>Bacillaceae</taxon>
        <taxon>Oceanobacillus</taxon>
    </lineage>
</organism>
<accession>A0ABV8GWC5</accession>
<sequence>MSIKRSLTISFITAALGISLVTGGTFAYFSDTEEAGSTFAAGLLDLGINKETIIKIDNLVPGDTVSGDFELTNDGTVNMKEVNLYSSYEVIDNGENNDGDDLGNHILVEFVHHVSGEENVLFKKKLSELMDNPTKILENFNLENNTRKFSVRFSFLNSEGTQNHFQEDSLELTWKFEAIQRDGKENSQ</sequence>
<dbReference type="InterPro" id="IPR022121">
    <property type="entry name" value="Peptidase_M73_camelysin"/>
</dbReference>
<comment type="caution">
    <text evidence="1">The sequence shown here is derived from an EMBL/GenBank/DDBJ whole genome shotgun (WGS) entry which is preliminary data.</text>
</comment>
<keyword evidence="2" id="KW-1185">Reference proteome</keyword>
<evidence type="ECO:0000313" key="1">
    <source>
        <dbReference type="EMBL" id="MFC4023873.1"/>
    </source>
</evidence>
<dbReference type="EMBL" id="JBHSAO010000006">
    <property type="protein sequence ID" value="MFC4023873.1"/>
    <property type="molecule type" value="Genomic_DNA"/>
</dbReference>
<dbReference type="Proteomes" id="UP001595772">
    <property type="component" value="Unassembled WGS sequence"/>
</dbReference>
<dbReference type="Pfam" id="PF12389">
    <property type="entry name" value="Peptidase_M73"/>
    <property type="match status" value="1"/>
</dbReference>
<name>A0ABV8GWC5_9BACI</name>
<dbReference type="InterPro" id="IPR023833">
    <property type="entry name" value="Signal_pept_SipW-depend-type"/>
</dbReference>
<dbReference type="RefSeq" id="WP_379496371.1">
    <property type="nucleotide sequence ID" value="NZ_JBHSAO010000006.1"/>
</dbReference>